<comment type="caution">
    <text evidence="6">The sequence shown here is derived from an EMBL/GenBank/DDBJ whole genome shotgun (WGS) entry which is preliminary data.</text>
</comment>
<keyword evidence="7" id="KW-1185">Reference proteome</keyword>
<dbReference type="PANTHER" id="PTHR43856:SF1">
    <property type="entry name" value="MITOCHONDRIAL CARDIOLIPIN HYDROLASE"/>
    <property type="match status" value="1"/>
</dbReference>
<keyword evidence="3" id="KW-0442">Lipid degradation</keyword>
<dbReference type="EMBL" id="SRHE01000275">
    <property type="protein sequence ID" value="TWW09442.1"/>
    <property type="molecule type" value="Genomic_DNA"/>
</dbReference>
<dbReference type="Gene3D" id="3.30.870.10">
    <property type="entry name" value="Endonuclease Chain A"/>
    <property type="match status" value="2"/>
</dbReference>
<feature type="region of interest" description="Disordered" evidence="5">
    <location>
        <begin position="26"/>
        <end position="45"/>
    </location>
</feature>
<dbReference type="GO" id="GO:0016042">
    <property type="term" value="P:lipid catabolic process"/>
    <property type="evidence" value="ECO:0007669"/>
    <property type="project" value="UniProtKB-KW"/>
</dbReference>
<comment type="similarity">
    <text evidence="1">Belongs to the phospholipase D family.</text>
</comment>
<feature type="compositionally biased region" description="Basic and acidic residues" evidence="5">
    <location>
        <begin position="31"/>
        <end position="40"/>
    </location>
</feature>
<dbReference type="SUPFAM" id="SSF56024">
    <property type="entry name" value="Phospholipase D/nuclease"/>
    <property type="match status" value="1"/>
</dbReference>
<dbReference type="GO" id="GO:0004630">
    <property type="term" value="F:phospholipase D activity"/>
    <property type="evidence" value="ECO:0007669"/>
    <property type="project" value="UniProtKB-EC"/>
</dbReference>
<evidence type="ECO:0000256" key="5">
    <source>
        <dbReference type="SAM" id="MobiDB-lite"/>
    </source>
</evidence>
<protein>
    <recommendedName>
        <fullName evidence="2">phospholipase D</fullName>
        <ecNumber evidence="2">3.1.4.4</ecNumber>
    </recommendedName>
</protein>
<dbReference type="Proteomes" id="UP000321083">
    <property type="component" value="Unassembled WGS sequence"/>
</dbReference>
<sequence>MLAPMGRAQVLTVALIAFGSAVGCRTTSESSETKDERPLDEVSLESASPSNKFRFIEWDVRFTNPVCQPYPYSPDQPVTAVNGEALTAKPINTFCSSKKDRLPSASRPEAPQSKLIEWINGTQAGDEIFFAYLSFSNNDVYNALCKAVTERSVKINFVLDRTQDLTVANKLKACMAPDGDPAKSPNLIPRGGEPSPGPGQQGIGYAHNKIFMVNPGRNPMKLAFSSGNMSSGIVLHHENWNFVTMEPNTYFAQAHLCLMKAQMDNDATKSRNKYAEYIAACRAKITSEMGLQEEEDVKVYFTPGEGEKARDALVAGIKKSDKVYVAAHRFLYPYLVKNLGCAASRSLNPAEVNIVTDDDTYWVGTTGEQTGDNVATEYSLLQSVIQKGAKVRWMETNHGQHLLHHNKYVVMNKNDGSWGAVFGGAGNFTKAAFGTNDRPNQNCNSDQIIPTNPNTGDSGTNPNFENFYYIEVPAVLQRYNEQFPHMWNDLATPTERMPSRNILPPGAMPN</sequence>
<feature type="region of interest" description="Disordered" evidence="5">
    <location>
        <begin position="178"/>
        <end position="200"/>
    </location>
</feature>
<name>A0A5C6M617_9PLAN</name>
<evidence type="ECO:0000256" key="3">
    <source>
        <dbReference type="ARBA" id="ARBA00022963"/>
    </source>
</evidence>
<keyword evidence="4" id="KW-0443">Lipid metabolism</keyword>
<evidence type="ECO:0000313" key="7">
    <source>
        <dbReference type="Proteomes" id="UP000321083"/>
    </source>
</evidence>
<evidence type="ECO:0000256" key="2">
    <source>
        <dbReference type="ARBA" id="ARBA00012027"/>
    </source>
</evidence>
<proteinExistence type="inferred from homology"/>
<evidence type="ECO:0000256" key="1">
    <source>
        <dbReference type="ARBA" id="ARBA00008664"/>
    </source>
</evidence>
<dbReference type="PROSITE" id="PS51257">
    <property type="entry name" value="PROKAR_LIPOPROTEIN"/>
    <property type="match status" value="1"/>
</dbReference>
<dbReference type="AlphaFoldDB" id="A0A5C6M617"/>
<evidence type="ECO:0000256" key="4">
    <source>
        <dbReference type="ARBA" id="ARBA00023098"/>
    </source>
</evidence>
<reference evidence="6 7" key="2">
    <citation type="submission" date="2019-08" db="EMBL/GenBank/DDBJ databases">
        <authorList>
            <person name="Henke P."/>
        </authorList>
    </citation>
    <scope>NUCLEOTIDE SEQUENCE [LARGE SCALE GENOMIC DNA]</scope>
    <source>
        <strain evidence="6">Phe10_nw2017</strain>
    </source>
</reference>
<dbReference type="GO" id="GO:0016891">
    <property type="term" value="F:RNA endonuclease activity producing 5'-phosphomonoesters, hydrolytic mechanism"/>
    <property type="evidence" value="ECO:0007669"/>
    <property type="project" value="TreeGrafter"/>
</dbReference>
<feature type="region of interest" description="Disordered" evidence="5">
    <location>
        <begin position="491"/>
        <end position="510"/>
    </location>
</feature>
<dbReference type="EC" id="3.1.4.4" evidence="2"/>
<accession>A0A5C6M617</accession>
<reference evidence="6 7" key="1">
    <citation type="submission" date="2019-08" db="EMBL/GenBank/DDBJ databases">
        <title>100 year-old enigma solved: identification of Planctomyces bekefii, the type genus and species of the phylum Planctomycetes.</title>
        <authorList>
            <person name="Svetlana D.N."/>
            <person name="Overmann J."/>
        </authorList>
    </citation>
    <scope>NUCLEOTIDE SEQUENCE [LARGE SCALE GENOMIC DNA]</scope>
    <source>
        <strain evidence="6">Phe10_nw2017</strain>
    </source>
</reference>
<dbReference type="InterPro" id="IPR051406">
    <property type="entry name" value="PLD_domain"/>
</dbReference>
<dbReference type="PANTHER" id="PTHR43856">
    <property type="entry name" value="CARDIOLIPIN HYDROLASE"/>
    <property type="match status" value="1"/>
</dbReference>
<gene>
    <name evidence="6" type="ORF">E3A20_14310</name>
</gene>
<evidence type="ECO:0000313" key="6">
    <source>
        <dbReference type="EMBL" id="TWW09442.1"/>
    </source>
</evidence>
<organism evidence="6 7">
    <name type="scientific">Planctomyces bekefii</name>
    <dbReference type="NCBI Taxonomy" id="1653850"/>
    <lineage>
        <taxon>Bacteria</taxon>
        <taxon>Pseudomonadati</taxon>
        <taxon>Planctomycetota</taxon>
        <taxon>Planctomycetia</taxon>
        <taxon>Planctomycetales</taxon>
        <taxon>Planctomycetaceae</taxon>
        <taxon>Planctomyces</taxon>
    </lineage>
</organism>